<proteinExistence type="predicted"/>
<feature type="compositionally biased region" description="Basic and acidic residues" evidence="1">
    <location>
        <begin position="295"/>
        <end position="305"/>
    </location>
</feature>
<dbReference type="Proteomes" id="UP000318538">
    <property type="component" value="Chromosome"/>
</dbReference>
<name>A0A517NID8_9BACT</name>
<evidence type="ECO:0000313" key="3">
    <source>
        <dbReference type="Proteomes" id="UP000318538"/>
    </source>
</evidence>
<dbReference type="EMBL" id="CP036525">
    <property type="protein sequence ID" value="QDT06892.1"/>
    <property type="molecule type" value="Genomic_DNA"/>
</dbReference>
<evidence type="ECO:0000313" key="2">
    <source>
        <dbReference type="EMBL" id="QDT06892.1"/>
    </source>
</evidence>
<feature type="region of interest" description="Disordered" evidence="1">
    <location>
        <begin position="110"/>
        <end position="197"/>
    </location>
</feature>
<dbReference type="KEGG" id="rlc:K227x_53150"/>
<feature type="compositionally biased region" description="Low complexity" evidence="1">
    <location>
        <begin position="159"/>
        <end position="179"/>
    </location>
</feature>
<evidence type="ECO:0000256" key="1">
    <source>
        <dbReference type="SAM" id="MobiDB-lite"/>
    </source>
</evidence>
<feature type="compositionally biased region" description="Basic and acidic residues" evidence="1">
    <location>
        <begin position="123"/>
        <end position="148"/>
    </location>
</feature>
<protein>
    <submittedName>
        <fullName evidence="2">Uncharacterized protein</fullName>
    </submittedName>
</protein>
<sequence length="312" mass="34641">MTDHYPKRSSHWAHKLTRLLFKSCAAQDIGHHAVCLVTHIAHTEDAARYQGPVRFWNSQLMEVLGFNSPKQLTAARDKAIQAGWLVYHRVNDRSVGNYWTEMPDSVSRFSDEPIEESCSDNGTGKHSENGKHSDSENGKHSDSGKGMHSESGTHGGTHSGMHCGTHSGMHCGTHSGKPSYPTPNPTPNPKNAAKKSPDYSDAFEEFWKAYPANSKGRKRGKSETFKLWRAVPVDDHDSLLVAARNYAADEGGSEYVRDPERFLKKDWWRDLVGPPERQPSGDEASLPSSPVSSIADRRRQIEAERTGVTSHA</sequence>
<feature type="region of interest" description="Disordered" evidence="1">
    <location>
        <begin position="271"/>
        <end position="312"/>
    </location>
</feature>
<gene>
    <name evidence="2" type="ORF">K227x_53150</name>
</gene>
<accession>A0A517NID8</accession>
<dbReference type="AlphaFoldDB" id="A0A517NID8"/>
<reference evidence="2 3" key="1">
    <citation type="submission" date="2019-02" db="EMBL/GenBank/DDBJ databases">
        <title>Deep-cultivation of Planctomycetes and their phenomic and genomic characterization uncovers novel biology.</title>
        <authorList>
            <person name="Wiegand S."/>
            <person name="Jogler M."/>
            <person name="Boedeker C."/>
            <person name="Pinto D."/>
            <person name="Vollmers J."/>
            <person name="Rivas-Marin E."/>
            <person name="Kohn T."/>
            <person name="Peeters S.H."/>
            <person name="Heuer A."/>
            <person name="Rast P."/>
            <person name="Oberbeckmann S."/>
            <person name="Bunk B."/>
            <person name="Jeske O."/>
            <person name="Meyerdierks A."/>
            <person name="Storesund J.E."/>
            <person name="Kallscheuer N."/>
            <person name="Luecker S."/>
            <person name="Lage O.M."/>
            <person name="Pohl T."/>
            <person name="Merkel B.J."/>
            <person name="Hornburger P."/>
            <person name="Mueller R.-W."/>
            <person name="Bruemmer F."/>
            <person name="Labrenz M."/>
            <person name="Spormann A.M."/>
            <person name="Op den Camp H."/>
            <person name="Overmann J."/>
            <person name="Amann R."/>
            <person name="Jetten M.S.M."/>
            <person name="Mascher T."/>
            <person name="Medema M.H."/>
            <person name="Devos D.P."/>
            <person name="Kaster A.-K."/>
            <person name="Ovreas L."/>
            <person name="Rohde M."/>
            <person name="Galperin M.Y."/>
            <person name="Jogler C."/>
        </authorList>
    </citation>
    <scope>NUCLEOTIDE SEQUENCE [LARGE SCALE GENOMIC DNA]</scope>
    <source>
        <strain evidence="2 3">K22_7</strain>
    </source>
</reference>
<organism evidence="2 3">
    <name type="scientific">Rubripirellula lacrimiformis</name>
    <dbReference type="NCBI Taxonomy" id="1930273"/>
    <lineage>
        <taxon>Bacteria</taxon>
        <taxon>Pseudomonadati</taxon>
        <taxon>Planctomycetota</taxon>
        <taxon>Planctomycetia</taxon>
        <taxon>Pirellulales</taxon>
        <taxon>Pirellulaceae</taxon>
        <taxon>Rubripirellula</taxon>
    </lineage>
</organism>
<keyword evidence="3" id="KW-1185">Reference proteome</keyword>